<keyword evidence="3" id="KW-1185">Reference proteome</keyword>
<dbReference type="GeneID" id="301141599"/>
<comment type="caution">
    <text evidence="2">The sequence shown here is derived from an EMBL/GenBank/DDBJ whole genome shotgun (WGS) entry which is preliminary data.</text>
</comment>
<keyword evidence="2" id="KW-0328">Glycosyltransferase</keyword>
<accession>A0ABU6P5K4</accession>
<evidence type="ECO:0000259" key="1">
    <source>
        <dbReference type="Pfam" id="PF00535"/>
    </source>
</evidence>
<sequence>MKISIVITTFNRKYALAELLESIRYQTVLPYEIIIVNDCGESIEDLAEIYSDLPITIYNLVENMKHVHARNIGIKRAAGDAIMLCDDDDYLTKGHIERMANALHDADFVYSDAEIVDFMEKENIRFPVSRRLFAYEFDLKGMREFSTYVPSGSLYRREIHEEIGLFDPEVHNYWDWDFFLRVAEKFVIKRVPVASVIYAFSEAGNNQSAQLNTRREGFLKKLCKKHQLGILPAKNFFVLLAEPKMKLREAKSEIVWDGEPLFSKLVKAGERIEFNLTK</sequence>
<evidence type="ECO:0000313" key="2">
    <source>
        <dbReference type="EMBL" id="MED4403824.1"/>
    </source>
</evidence>
<dbReference type="RefSeq" id="WP_066230788.1">
    <property type="nucleotide sequence ID" value="NZ_JARTFQ010000009.1"/>
</dbReference>
<dbReference type="CDD" id="cd00761">
    <property type="entry name" value="Glyco_tranf_GTA_type"/>
    <property type="match status" value="1"/>
</dbReference>
<dbReference type="PANTHER" id="PTHR43685:SF2">
    <property type="entry name" value="GLYCOSYLTRANSFERASE 2-LIKE DOMAIN-CONTAINING PROTEIN"/>
    <property type="match status" value="1"/>
</dbReference>
<evidence type="ECO:0000313" key="3">
    <source>
        <dbReference type="Proteomes" id="UP001342826"/>
    </source>
</evidence>
<protein>
    <submittedName>
        <fullName evidence="2">Glycosyltransferase family 2 protein</fullName>
        <ecNumber evidence="2">2.4.-.-</ecNumber>
    </submittedName>
</protein>
<dbReference type="GO" id="GO:0016757">
    <property type="term" value="F:glycosyltransferase activity"/>
    <property type="evidence" value="ECO:0007669"/>
    <property type="project" value="UniProtKB-KW"/>
</dbReference>
<name>A0ABU6P5K4_9BACI</name>
<dbReference type="EMBL" id="JARTFS010000020">
    <property type="protein sequence ID" value="MED4403824.1"/>
    <property type="molecule type" value="Genomic_DNA"/>
</dbReference>
<dbReference type="InterPro" id="IPR050834">
    <property type="entry name" value="Glycosyltransf_2"/>
</dbReference>
<proteinExistence type="predicted"/>
<dbReference type="SUPFAM" id="SSF53448">
    <property type="entry name" value="Nucleotide-diphospho-sugar transferases"/>
    <property type="match status" value="1"/>
</dbReference>
<dbReference type="InterPro" id="IPR029044">
    <property type="entry name" value="Nucleotide-diphossugar_trans"/>
</dbReference>
<dbReference type="PANTHER" id="PTHR43685">
    <property type="entry name" value="GLYCOSYLTRANSFERASE"/>
    <property type="match status" value="1"/>
</dbReference>
<gene>
    <name evidence="2" type="ORF">P9271_21225</name>
</gene>
<dbReference type="Pfam" id="PF00535">
    <property type="entry name" value="Glycos_transf_2"/>
    <property type="match status" value="1"/>
</dbReference>
<organism evidence="2 3">
    <name type="scientific">Metabacillus fastidiosus</name>
    <dbReference type="NCBI Taxonomy" id="1458"/>
    <lineage>
        <taxon>Bacteria</taxon>
        <taxon>Bacillati</taxon>
        <taxon>Bacillota</taxon>
        <taxon>Bacilli</taxon>
        <taxon>Bacillales</taxon>
        <taxon>Bacillaceae</taxon>
        <taxon>Metabacillus</taxon>
    </lineage>
</organism>
<reference evidence="2 3" key="1">
    <citation type="submission" date="2023-03" db="EMBL/GenBank/DDBJ databases">
        <title>Bacillus Genome Sequencing.</title>
        <authorList>
            <person name="Dunlap C."/>
        </authorList>
    </citation>
    <scope>NUCLEOTIDE SEQUENCE [LARGE SCALE GENOMIC DNA]</scope>
    <source>
        <strain evidence="2 3">NRS-1717</strain>
    </source>
</reference>
<keyword evidence="2" id="KW-0808">Transferase</keyword>
<dbReference type="EC" id="2.4.-.-" evidence="2"/>
<dbReference type="Proteomes" id="UP001342826">
    <property type="component" value="Unassembled WGS sequence"/>
</dbReference>
<feature type="domain" description="Glycosyltransferase 2-like" evidence="1">
    <location>
        <begin position="4"/>
        <end position="164"/>
    </location>
</feature>
<dbReference type="Gene3D" id="3.90.550.10">
    <property type="entry name" value="Spore Coat Polysaccharide Biosynthesis Protein SpsA, Chain A"/>
    <property type="match status" value="1"/>
</dbReference>
<dbReference type="InterPro" id="IPR001173">
    <property type="entry name" value="Glyco_trans_2-like"/>
</dbReference>